<keyword evidence="3" id="KW-0413">Isomerase</keyword>
<dbReference type="GO" id="GO:0003755">
    <property type="term" value="F:peptidyl-prolyl cis-trans isomerase activity"/>
    <property type="evidence" value="ECO:0007669"/>
    <property type="project" value="UniProtKB-KW"/>
</dbReference>
<dbReference type="Gene3D" id="1.25.10.10">
    <property type="entry name" value="Leucine-rich Repeat Variant"/>
    <property type="match status" value="2"/>
</dbReference>
<dbReference type="SUPFAM" id="SSF50891">
    <property type="entry name" value="Cyclophilin-like"/>
    <property type="match status" value="1"/>
</dbReference>
<evidence type="ECO:0000313" key="6">
    <source>
        <dbReference type="Proteomes" id="UP000248553"/>
    </source>
</evidence>
<comment type="caution">
    <text evidence="5">The sequence shown here is derived from an EMBL/GenBank/DDBJ whole genome shotgun (WGS) entry which is preliminary data.</text>
</comment>
<keyword evidence="6" id="KW-1185">Reference proteome</keyword>
<dbReference type="Gene3D" id="2.40.100.10">
    <property type="entry name" value="Cyclophilin-like"/>
    <property type="match status" value="1"/>
</dbReference>
<dbReference type="EC" id="5.2.1.8" evidence="1"/>
<dbReference type="InterPro" id="IPR011989">
    <property type="entry name" value="ARM-like"/>
</dbReference>
<evidence type="ECO:0000256" key="1">
    <source>
        <dbReference type="ARBA" id="ARBA00013194"/>
    </source>
</evidence>
<sequence>MTLRPATALAALGLLLAACSTGRTPQAAAPLNQFAADSTLRRIATAQDQRQTQALRPFLHHPKARYRQAAALAFASVQDRAALPDLLGALSDANVEVRQAAAFALGQAADSAAAAPLASQLGTETDARARRYELEALGRCVGRGGLPLLLQLPRTATPADTLLTIGQAWGLYRAGLRGLTSEAAVRRTVSLLSRQQPFSARLAAAHTLARTPRLDLTAYQEPITAAATTDPSYAVRSAATSALGKVKAATLAPVLAGILRRDADYRVRVAALRALNAAMYAPVKEAAWAALDDAQNQVAVTAAEFFLAHATGETGRLFLDKAARMTAWRPRVVVLAAALHHASAAEKEGIRTAIQQRYTAATDAYERAFLLKALGEDPAAFAFVEQATFAPNQPPVVSTYGIEALVALRSRPDFPEGQQPLFVRTLERAISSDDVALIGTAAGALKEEKLNLRRDFRNLALLRTAQQRIRLPRDVEAWQALQQALDYLEGKTTPTPTPSAAAQHPIDWALVETIPAGQRVRVSTARGPVVLRLLVEEAPGSVASFVQLIRQGFYDGKNFHRVVPNFVAQGGCPRGDGWGGTDYTLRSEFADRGYLTGAVGLASAGKDTESCQWFITHSPTPHLDGRYTIFAVVESGMDVVHRLDIGDRIDKVELLPTAAGVR</sequence>
<dbReference type="PROSITE" id="PS51257">
    <property type="entry name" value="PROKAR_LIPOPROTEIN"/>
    <property type="match status" value="1"/>
</dbReference>
<dbReference type="Proteomes" id="UP000248553">
    <property type="component" value="Unassembled WGS sequence"/>
</dbReference>
<dbReference type="EMBL" id="QHKM01000004">
    <property type="protein sequence ID" value="RAK65756.1"/>
    <property type="molecule type" value="Genomic_DNA"/>
</dbReference>
<dbReference type="PANTHER" id="PTHR45625">
    <property type="entry name" value="PEPTIDYL-PROLYL CIS-TRANS ISOMERASE-RELATED"/>
    <property type="match status" value="1"/>
</dbReference>
<dbReference type="SMART" id="SM00567">
    <property type="entry name" value="EZ_HEAT"/>
    <property type="match status" value="4"/>
</dbReference>
<feature type="domain" description="PPIase cyclophilin-type" evidence="4">
    <location>
        <begin position="527"/>
        <end position="644"/>
    </location>
</feature>
<evidence type="ECO:0000256" key="2">
    <source>
        <dbReference type="ARBA" id="ARBA00023110"/>
    </source>
</evidence>
<name>A0A328BIH8_9BACT</name>
<dbReference type="InterPro" id="IPR002130">
    <property type="entry name" value="Cyclophilin-type_PPIase_dom"/>
</dbReference>
<dbReference type="PROSITE" id="PS50077">
    <property type="entry name" value="HEAT_REPEAT"/>
    <property type="match status" value="1"/>
</dbReference>
<dbReference type="SUPFAM" id="SSF48371">
    <property type="entry name" value="ARM repeat"/>
    <property type="match status" value="1"/>
</dbReference>
<dbReference type="Pfam" id="PF00160">
    <property type="entry name" value="Pro_isomerase"/>
    <property type="match status" value="1"/>
</dbReference>
<dbReference type="CDD" id="cd00317">
    <property type="entry name" value="cyclophilin"/>
    <property type="match status" value="1"/>
</dbReference>
<dbReference type="InterPro" id="IPR044666">
    <property type="entry name" value="Cyclophilin_A-like"/>
</dbReference>
<evidence type="ECO:0000313" key="5">
    <source>
        <dbReference type="EMBL" id="RAK65756.1"/>
    </source>
</evidence>
<dbReference type="InterPro" id="IPR029000">
    <property type="entry name" value="Cyclophilin-like_dom_sf"/>
</dbReference>
<dbReference type="PANTHER" id="PTHR45625:SF4">
    <property type="entry name" value="PEPTIDYLPROLYL ISOMERASE DOMAIN AND WD REPEAT-CONTAINING PROTEIN 1"/>
    <property type="match status" value="1"/>
</dbReference>
<dbReference type="OrthoDB" id="9807797at2"/>
<proteinExistence type="predicted"/>
<evidence type="ECO:0000259" key="4">
    <source>
        <dbReference type="PROSITE" id="PS50072"/>
    </source>
</evidence>
<dbReference type="AlphaFoldDB" id="A0A328BIH8"/>
<keyword evidence="2" id="KW-0697">Rotamase</keyword>
<dbReference type="InterPro" id="IPR016024">
    <property type="entry name" value="ARM-type_fold"/>
</dbReference>
<dbReference type="Pfam" id="PF13646">
    <property type="entry name" value="HEAT_2"/>
    <property type="match status" value="2"/>
</dbReference>
<organism evidence="5 6">
    <name type="scientific">Hymenobacter edaphi</name>
    <dbReference type="NCBI Taxonomy" id="2211146"/>
    <lineage>
        <taxon>Bacteria</taxon>
        <taxon>Pseudomonadati</taxon>
        <taxon>Bacteroidota</taxon>
        <taxon>Cytophagia</taxon>
        <taxon>Cytophagales</taxon>
        <taxon>Hymenobacteraceae</taxon>
        <taxon>Hymenobacter</taxon>
    </lineage>
</organism>
<reference evidence="6" key="1">
    <citation type="submission" date="2018-05" db="EMBL/GenBank/DDBJ databases">
        <authorList>
            <person name="Nie L."/>
        </authorList>
    </citation>
    <scope>NUCLEOTIDE SEQUENCE [LARGE SCALE GENOMIC DNA]</scope>
    <source>
        <strain evidence="6">NL</strain>
    </source>
</reference>
<dbReference type="PRINTS" id="PR00153">
    <property type="entry name" value="CSAPPISMRASE"/>
</dbReference>
<dbReference type="InterPro" id="IPR004155">
    <property type="entry name" value="PBS_lyase_HEAT"/>
</dbReference>
<dbReference type="RefSeq" id="WP_111478666.1">
    <property type="nucleotide sequence ID" value="NZ_QHKM01000004.1"/>
</dbReference>
<gene>
    <name evidence="5" type="ORF">DLM85_13620</name>
</gene>
<dbReference type="PROSITE" id="PS50072">
    <property type="entry name" value="CSA_PPIASE_2"/>
    <property type="match status" value="1"/>
</dbReference>
<protein>
    <recommendedName>
        <fullName evidence="1">peptidylprolyl isomerase</fullName>
        <ecNumber evidence="1">5.2.1.8</ecNumber>
    </recommendedName>
</protein>
<evidence type="ECO:0000256" key="3">
    <source>
        <dbReference type="ARBA" id="ARBA00023235"/>
    </source>
</evidence>
<dbReference type="InterPro" id="IPR021133">
    <property type="entry name" value="HEAT_type_2"/>
</dbReference>
<accession>A0A328BIH8</accession>